<dbReference type="AlphaFoldDB" id="L0B054"/>
<evidence type="ECO:0000256" key="2">
    <source>
        <dbReference type="SAM" id="MobiDB-lite"/>
    </source>
</evidence>
<proteinExistence type="predicted"/>
<name>L0B054_THEEQ</name>
<gene>
    <name evidence="3" type="ORF">BEWA_000460</name>
</gene>
<dbReference type="VEuPathDB" id="PiroplasmaDB:BEWA_000460"/>
<dbReference type="OrthoDB" id="366035at2759"/>
<feature type="compositionally biased region" description="Polar residues" evidence="2">
    <location>
        <begin position="65"/>
        <end position="74"/>
    </location>
</feature>
<keyword evidence="4" id="KW-1185">Reference proteome</keyword>
<feature type="region of interest" description="Disordered" evidence="2">
    <location>
        <begin position="49"/>
        <end position="76"/>
    </location>
</feature>
<organism evidence="3 4">
    <name type="scientific">Theileria equi strain WA</name>
    <dbReference type="NCBI Taxonomy" id="1537102"/>
    <lineage>
        <taxon>Eukaryota</taxon>
        <taxon>Sar</taxon>
        <taxon>Alveolata</taxon>
        <taxon>Apicomplexa</taxon>
        <taxon>Aconoidasida</taxon>
        <taxon>Piroplasmida</taxon>
        <taxon>Theileriidae</taxon>
        <taxon>Theileria</taxon>
    </lineage>
</organism>
<evidence type="ECO:0000256" key="1">
    <source>
        <dbReference type="SAM" id="Coils"/>
    </source>
</evidence>
<feature type="coiled-coil region" evidence="1">
    <location>
        <begin position="102"/>
        <end position="136"/>
    </location>
</feature>
<evidence type="ECO:0000313" key="4">
    <source>
        <dbReference type="Proteomes" id="UP000031512"/>
    </source>
</evidence>
<dbReference type="RefSeq" id="XP_004830307.1">
    <property type="nucleotide sequence ID" value="XM_004830250.1"/>
</dbReference>
<dbReference type="KEGG" id="beq:BEWA_000460"/>
<keyword evidence="1" id="KW-0175">Coiled coil</keyword>
<dbReference type="GeneID" id="15804633"/>
<reference evidence="3 4" key="1">
    <citation type="journal article" date="2012" name="BMC Genomics">
        <title>Comparative genomic analysis and phylogenetic position of Theileria equi.</title>
        <authorList>
            <person name="Kappmeyer L.S."/>
            <person name="Thiagarajan M."/>
            <person name="Herndon D.R."/>
            <person name="Ramsay J.D."/>
            <person name="Caler E."/>
            <person name="Djikeng A."/>
            <person name="Gillespie J.J."/>
            <person name="Lau A.O."/>
            <person name="Roalson E.H."/>
            <person name="Silva J.C."/>
            <person name="Silva M.G."/>
            <person name="Suarez C.E."/>
            <person name="Ueti M.W."/>
            <person name="Nene V.M."/>
            <person name="Mealey R.H."/>
            <person name="Knowles D.P."/>
            <person name="Brayton K.A."/>
        </authorList>
    </citation>
    <scope>NUCLEOTIDE SEQUENCE [LARGE SCALE GENOMIC DNA]</scope>
    <source>
        <strain evidence="3 4">WA</strain>
    </source>
</reference>
<sequence>MESRQNIAKSEMKTTRGIESDFYGSDIHRQFNMLGEYLGRYEKVINDEHATTPCNPTTEPEESPFASTEGSFSDESVESLINEVEDFISKEEDSSAEEQEDTNTLLEKLQIAQDTIKELQMENEKASEDYFKMEQIMKQTYYEDLRRIKGELDEQKVSSLILVRW</sequence>
<dbReference type="EMBL" id="CP001670">
    <property type="protein sequence ID" value="AFZ80641.1"/>
    <property type="molecule type" value="Genomic_DNA"/>
</dbReference>
<dbReference type="Proteomes" id="UP000031512">
    <property type="component" value="Chromosome 3"/>
</dbReference>
<accession>L0B054</accession>
<evidence type="ECO:0000313" key="3">
    <source>
        <dbReference type="EMBL" id="AFZ80641.1"/>
    </source>
</evidence>
<protein>
    <submittedName>
        <fullName evidence="3">Uncharacterized protein</fullName>
    </submittedName>
</protein>
<dbReference type="eggNOG" id="ENOG502QWXP">
    <property type="taxonomic scope" value="Eukaryota"/>
</dbReference>